<sequence length="158" mass="17504">MRWRKVGPNPTDRGRCGSKLNVMTDRAGIPLAVIVSAANDHDIRFILPLVLLAFPVVGGAPGRPRIKPDLVRADQGYTSKDLLDLLASVGIEAEIPQQGTAHCEGLGKRRWPVERAISWLKQFRRIGTRRDRLSRVYESMVTLACILIAHRSLAAIAF</sequence>
<dbReference type="GO" id="GO:0006313">
    <property type="term" value="P:DNA transposition"/>
    <property type="evidence" value="ECO:0007669"/>
    <property type="project" value="InterPro"/>
</dbReference>
<proteinExistence type="predicted"/>
<name>A0A5M6CLI8_9BACT</name>
<comment type="caution">
    <text evidence="2">The sequence shown here is derived from an EMBL/GenBank/DDBJ whole genome shotgun (WGS) entry which is preliminary data.</text>
</comment>
<accession>A0A5M6CLI8</accession>
<gene>
    <name evidence="2" type="ORF">FYK55_28695</name>
</gene>
<dbReference type="RefSeq" id="WP_150080062.1">
    <property type="nucleotide sequence ID" value="NZ_VWOX01000069.1"/>
</dbReference>
<dbReference type="Proteomes" id="UP000324479">
    <property type="component" value="Unassembled WGS sequence"/>
</dbReference>
<organism evidence="2 3">
    <name type="scientific">Roseiconus nitratireducens</name>
    <dbReference type="NCBI Taxonomy" id="2605748"/>
    <lineage>
        <taxon>Bacteria</taxon>
        <taxon>Pseudomonadati</taxon>
        <taxon>Planctomycetota</taxon>
        <taxon>Planctomycetia</taxon>
        <taxon>Pirellulales</taxon>
        <taxon>Pirellulaceae</taxon>
        <taxon>Roseiconus</taxon>
    </lineage>
</organism>
<dbReference type="PANTHER" id="PTHR30007">
    <property type="entry name" value="PHP DOMAIN PROTEIN"/>
    <property type="match status" value="1"/>
</dbReference>
<dbReference type="Pfam" id="PF01609">
    <property type="entry name" value="DDE_Tnp_1"/>
    <property type="match status" value="1"/>
</dbReference>
<feature type="domain" description="Transposase IS4-like" evidence="1">
    <location>
        <begin position="10"/>
        <end position="147"/>
    </location>
</feature>
<protein>
    <submittedName>
        <fullName evidence="2">Transposase</fullName>
    </submittedName>
</protein>
<keyword evidence="3" id="KW-1185">Reference proteome</keyword>
<dbReference type="PANTHER" id="PTHR30007:SF1">
    <property type="entry name" value="BLR1914 PROTEIN"/>
    <property type="match status" value="1"/>
</dbReference>
<evidence type="ECO:0000313" key="3">
    <source>
        <dbReference type="Proteomes" id="UP000324479"/>
    </source>
</evidence>
<evidence type="ECO:0000259" key="1">
    <source>
        <dbReference type="Pfam" id="PF01609"/>
    </source>
</evidence>
<reference evidence="2 3" key="1">
    <citation type="submission" date="2019-08" db="EMBL/GenBank/DDBJ databases">
        <authorList>
            <person name="Dhanesh K."/>
            <person name="Kumar G."/>
            <person name="Sasikala C."/>
            <person name="Venkata Ramana C."/>
        </authorList>
    </citation>
    <scope>NUCLEOTIDE SEQUENCE [LARGE SCALE GENOMIC DNA]</scope>
    <source>
        <strain evidence="2 3">JC645</strain>
    </source>
</reference>
<dbReference type="AlphaFoldDB" id="A0A5M6CLI8"/>
<dbReference type="InterPro" id="IPR002559">
    <property type="entry name" value="Transposase_11"/>
</dbReference>
<dbReference type="EMBL" id="VWOX01000069">
    <property type="protein sequence ID" value="KAA5533999.1"/>
    <property type="molecule type" value="Genomic_DNA"/>
</dbReference>
<dbReference type="GO" id="GO:0003677">
    <property type="term" value="F:DNA binding"/>
    <property type="evidence" value="ECO:0007669"/>
    <property type="project" value="InterPro"/>
</dbReference>
<evidence type="ECO:0000313" key="2">
    <source>
        <dbReference type="EMBL" id="KAA5533999.1"/>
    </source>
</evidence>
<dbReference type="GO" id="GO:0004803">
    <property type="term" value="F:transposase activity"/>
    <property type="evidence" value="ECO:0007669"/>
    <property type="project" value="InterPro"/>
</dbReference>